<accession>A0A6N3V3C7</accession>
<dbReference type="InterPro" id="IPR008928">
    <property type="entry name" value="6-hairpin_glycosidase_sf"/>
</dbReference>
<sequence length="408" mass="46800">MRIRFLIVTFAIFFSLCSSVSGKDNRKEMRTIIDKGLNTAIVQSKQMAEKLLGQKDELPRTIGKRGAFITSNAGAWTSGFFPGVLWYLYEANGDVSLKMYAEDYTRRLEKQQFTTSNHDVGFILYCSYGNGWRLTGNEEYKQVMLQGAQSLSTRFNPVTGCIKSWNRKTWQYPVIIDNMMNLELLLWASKNSEHSDFASIARSHADITMKNHFRPDYSCYHVVSYDTITGKPDHKGTYQGYADDSDWSRGQGWALYGYVMMYRETKEKKYLEHAIQVAKFIINHPQLPEDKIPYWDFDDPDIPDTPRDASAGAVIASALIELSQYTKGRFSKECLSVAETQLRNLSSSKYLAEPGTNCDFILKHSVGNKPKKKEVDVPLTYADYYYVEALLRYKKDILKDKIGIEIKK</sequence>
<dbReference type="PANTHER" id="PTHR36845:SF1">
    <property type="entry name" value="HYDROLASE, PUTATIVE (AFU_ORTHOLOGUE AFUA_7G05090)-RELATED"/>
    <property type="match status" value="1"/>
</dbReference>
<dbReference type="SUPFAM" id="SSF48208">
    <property type="entry name" value="Six-hairpin glycosidases"/>
    <property type="match status" value="1"/>
</dbReference>
<dbReference type="InterPro" id="IPR012341">
    <property type="entry name" value="6hp_glycosidase-like_sf"/>
</dbReference>
<feature type="binding site" evidence="4">
    <location>
        <position position="177"/>
    </location>
    <ligand>
        <name>substrate</name>
    </ligand>
</feature>
<dbReference type="Gene3D" id="1.50.10.10">
    <property type="match status" value="1"/>
</dbReference>
<feature type="binding site" evidence="4">
    <location>
        <position position="119"/>
    </location>
    <ligand>
        <name>substrate</name>
    </ligand>
</feature>
<dbReference type="RefSeq" id="WP_004298527.1">
    <property type="nucleotide sequence ID" value="NZ_CAKJZA010000004.1"/>
</dbReference>
<dbReference type="PANTHER" id="PTHR36845">
    <property type="entry name" value="HYDROLASE, PUTATIVE (AFU_ORTHOLOGUE AFUA_7G05090)-RELATED"/>
    <property type="match status" value="1"/>
</dbReference>
<organism evidence="5 6">
    <name type="scientific">Bacteroides ovatus</name>
    <dbReference type="NCBI Taxonomy" id="28116"/>
    <lineage>
        <taxon>Bacteria</taxon>
        <taxon>Pseudomonadati</taxon>
        <taxon>Bacteroidota</taxon>
        <taxon>Bacteroidia</taxon>
        <taxon>Bacteroidales</taxon>
        <taxon>Bacteroidaceae</taxon>
        <taxon>Bacteroides</taxon>
    </lineage>
</organism>
<dbReference type="AlphaFoldDB" id="A0A6N3V3C7"/>
<evidence type="ECO:0000313" key="5">
    <source>
        <dbReference type="EMBL" id="KAA3800189.1"/>
    </source>
</evidence>
<dbReference type="GO" id="GO:0052757">
    <property type="term" value="F:chondroitin hydrolase activity"/>
    <property type="evidence" value="ECO:0007669"/>
    <property type="project" value="TreeGrafter"/>
</dbReference>
<evidence type="ECO:0000256" key="1">
    <source>
        <dbReference type="ARBA" id="ARBA00022801"/>
    </source>
</evidence>
<feature type="active site" description="Proton donor" evidence="3">
    <location>
        <position position="177"/>
    </location>
</feature>
<proteinExistence type="inferred from homology"/>
<protein>
    <submittedName>
        <fullName evidence="5">Glucuronyl hydrolase</fullName>
    </submittedName>
</protein>
<comment type="caution">
    <text evidence="5">The sequence shown here is derived from an EMBL/GenBank/DDBJ whole genome shotgun (WGS) entry which is preliminary data.</text>
</comment>
<feature type="binding site" evidence="4">
    <location>
        <position position="249"/>
    </location>
    <ligand>
        <name>substrate</name>
    </ligand>
</feature>
<evidence type="ECO:0000256" key="4">
    <source>
        <dbReference type="PIRSR" id="PIRSR610905-2"/>
    </source>
</evidence>
<gene>
    <name evidence="5" type="ORF">F3F51_22955</name>
</gene>
<comment type="similarity">
    <text evidence="2">Belongs to the glycosyl hydrolase 88 family.</text>
</comment>
<dbReference type="InterPro" id="IPR052369">
    <property type="entry name" value="UG_Glycosaminoglycan_Hydrolase"/>
</dbReference>
<dbReference type="Proteomes" id="UP000460135">
    <property type="component" value="Unassembled WGS sequence"/>
</dbReference>
<dbReference type="InterPro" id="IPR010905">
    <property type="entry name" value="Glyco_hydro_88"/>
</dbReference>
<evidence type="ECO:0000256" key="2">
    <source>
        <dbReference type="ARBA" id="ARBA00038358"/>
    </source>
</evidence>
<evidence type="ECO:0000313" key="6">
    <source>
        <dbReference type="Proteomes" id="UP000460135"/>
    </source>
</evidence>
<dbReference type="EMBL" id="VWLX01000022">
    <property type="protein sequence ID" value="KAA3800189.1"/>
    <property type="molecule type" value="Genomic_DNA"/>
</dbReference>
<keyword evidence="1 5" id="KW-0378">Hydrolase</keyword>
<dbReference type="GeneID" id="29452573"/>
<dbReference type="Pfam" id="PF07470">
    <property type="entry name" value="Glyco_hydro_88"/>
    <property type="match status" value="1"/>
</dbReference>
<feature type="binding site" evidence="4">
    <location>
        <position position="253"/>
    </location>
    <ligand>
        <name>substrate</name>
    </ligand>
</feature>
<name>A0A6N3V3C7_BACOV</name>
<feature type="binding site" evidence="4">
    <location>
        <position position="237"/>
    </location>
    <ligand>
        <name>substrate</name>
    </ligand>
</feature>
<reference evidence="5 6" key="1">
    <citation type="journal article" date="2019" name="Nat. Med.">
        <title>A library of human gut bacterial isolates paired with longitudinal multiomics data enables mechanistic microbiome research.</title>
        <authorList>
            <person name="Poyet M."/>
            <person name="Groussin M."/>
            <person name="Gibbons S.M."/>
            <person name="Avila-Pacheco J."/>
            <person name="Jiang X."/>
            <person name="Kearney S.M."/>
            <person name="Perrotta A.R."/>
            <person name="Berdy B."/>
            <person name="Zhao S."/>
            <person name="Lieberman T.D."/>
            <person name="Swanson P.K."/>
            <person name="Smith M."/>
            <person name="Roesemann S."/>
            <person name="Alexander J.E."/>
            <person name="Rich S.A."/>
            <person name="Livny J."/>
            <person name="Vlamakis H."/>
            <person name="Clish C."/>
            <person name="Bullock K."/>
            <person name="Deik A."/>
            <person name="Scott J."/>
            <person name="Pierce K.A."/>
            <person name="Xavier R.J."/>
            <person name="Alm E.J."/>
        </authorList>
    </citation>
    <scope>NUCLEOTIDE SEQUENCE [LARGE SCALE GENOMIC DNA]</scope>
    <source>
        <strain evidence="5 6">BIOML-A183</strain>
    </source>
</reference>
<dbReference type="KEGG" id="boa:Bovatus_03121"/>
<evidence type="ECO:0000256" key="3">
    <source>
        <dbReference type="PIRSR" id="PIRSR610905-1"/>
    </source>
</evidence>
<feature type="active site" description="Nucleophile" evidence="3">
    <location>
        <position position="119"/>
    </location>
</feature>
<dbReference type="GO" id="GO:0000272">
    <property type="term" value="P:polysaccharide catabolic process"/>
    <property type="evidence" value="ECO:0007669"/>
    <property type="project" value="TreeGrafter"/>
</dbReference>